<comment type="function">
    <text evidence="10 12">Involved in protein export. Acts as a chaperone by maintaining the newly synthesized protein in an open conformation. Functions as a peptidyl-prolyl cis-trans isomerase.</text>
</comment>
<evidence type="ECO:0000256" key="10">
    <source>
        <dbReference type="ARBA" id="ARBA00024849"/>
    </source>
</evidence>
<evidence type="ECO:0000256" key="14">
    <source>
        <dbReference type="RuleBase" id="RU003914"/>
    </source>
</evidence>
<dbReference type="InterPro" id="IPR037041">
    <property type="entry name" value="Trigger_fac_C_sf"/>
</dbReference>
<keyword evidence="9 12" id="KW-0131">Cell cycle</keyword>
<keyword evidence="7 12" id="KW-0143">Chaperone</keyword>
<evidence type="ECO:0000256" key="2">
    <source>
        <dbReference type="ARBA" id="ARBA00005464"/>
    </source>
</evidence>
<dbReference type="InterPro" id="IPR005215">
    <property type="entry name" value="Trig_fac"/>
</dbReference>
<dbReference type="InterPro" id="IPR001179">
    <property type="entry name" value="PPIase_FKBP_dom"/>
</dbReference>
<reference evidence="16 17" key="1">
    <citation type="submission" date="2020-07" db="EMBL/GenBank/DDBJ databases">
        <title>MOT database genomes.</title>
        <authorList>
            <person name="Joseph S."/>
            <person name="Aduse-Opoku J."/>
            <person name="Hashim A."/>
            <person name="Wade W."/>
            <person name="Curtis M."/>
        </authorList>
    </citation>
    <scope>NUCLEOTIDE SEQUENCE [LARGE SCALE GENOMIC DNA]</scope>
    <source>
        <strain evidence="16 17">CIP 106318</strain>
    </source>
</reference>
<dbReference type="PANTHER" id="PTHR30560:SF3">
    <property type="entry name" value="TRIGGER FACTOR-LIKE PROTEIN TIG, CHLOROPLASTIC"/>
    <property type="match status" value="1"/>
</dbReference>
<dbReference type="Gene3D" id="3.30.70.1050">
    <property type="entry name" value="Trigger factor ribosome-binding domain"/>
    <property type="match status" value="1"/>
</dbReference>
<dbReference type="SUPFAM" id="SSF102735">
    <property type="entry name" value="Trigger factor ribosome-binding domain"/>
    <property type="match status" value="1"/>
</dbReference>
<dbReference type="Gene3D" id="1.10.3120.10">
    <property type="entry name" value="Trigger factor, C-terminal domain"/>
    <property type="match status" value="1"/>
</dbReference>
<dbReference type="InterPro" id="IPR046357">
    <property type="entry name" value="PPIase_dom_sf"/>
</dbReference>
<evidence type="ECO:0000313" key="17">
    <source>
        <dbReference type="Proteomes" id="UP000531840"/>
    </source>
</evidence>
<dbReference type="RefSeq" id="WP_179940430.1">
    <property type="nucleotide sequence ID" value="NZ_JACBYF010000003.1"/>
</dbReference>
<evidence type="ECO:0000256" key="9">
    <source>
        <dbReference type="ARBA" id="ARBA00023306"/>
    </source>
</evidence>
<dbReference type="NCBIfam" id="TIGR00115">
    <property type="entry name" value="tig"/>
    <property type="match status" value="1"/>
</dbReference>
<keyword evidence="12" id="KW-0963">Cytoplasm</keyword>
<comment type="caution">
    <text evidence="16">The sequence shown here is derived from an EMBL/GenBank/DDBJ whole genome shotgun (WGS) entry which is preliminary data.</text>
</comment>
<comment type="similarity">
    <text evidence="2 12 14">Belongs to the FKBP-type PPIase family. Tig subfamily.</text>
</comment>
<organism evidence="16 17">
    <name type="scientific">Gemelliphila palaticanis</name>
    <dbReference type="NCBI Taxonomy" id="81950"/>
    <lineage>
        <taxon>Bacteria</taxon>
        <taxon>Bacillati</taxon>
        <taxon>Bacillota</taxon>
        <taxon>Bacilli</taxon>
        <taxon>Bacillales</taxon>
        <taxon>Gemellaceae</taxon>
        <taxon>Gemelliphila</taxon>
    </lineage>
</organism>
<dbReference type="EC" id="5.2.1.8" evidence="3 12"/>
<comment type="subcellular location">
    <subcellularLocation>
        <location evidence="12">Cytoplasm</location>
    </subcellularLocation>
    <text evidence="12">About half TF is bound to the ribosome near the polypeptide exit tunnel while the other half is free in the cytoplasm.</text>
</comment>
<evidence type="ECO:0000256" key="12">
    <source>
        <dbReference type="HAMAP-Rule" id="MF_00303"/>
    </source>
</evidence>
<evidence type="ECO:0000256" key="6">
    <source>
        <dbReference type="ARBA" id="ARBA00023110"/>
    </source>
</evidence>
<dbReference type="InterPro" id="IPR036611">
    <property type="entry name" value="Trigger_fac_ribosome-bd_sf"/>
</dbReference>
<protein>
    <recommendedName>
        <fullName evidence="4 12">Trigger factor</fullName>
        <shortName evidence="12">TF</shortName>
        <ecNumber evidence="3 12">5.2.1.8</ecNumber>
    </recommendedName>
    <alternativeName>
        <fullName evidence="11 12">PPIase</fullName>
    </alternativeName>
</protein>
<proteinExistence type="inferred from homology"/>
<dbReference type="GO" id="GO:0003755">
    <property type="term" value="F:peptidyl-prolyl cis-trans isomerase activity"/>
    <property type="evidence" value="ECO:0007669"/>
    <property type="project" value="UniProtKB-EC"/>
</dbReference>
<evidence type="ECO:0000256" key="4">
    <source>
        <dbReference type="ARBA" id="ARBA00016902"/>
    </source>
</evidence>
<sequence>MAEILRKEDGQIVISFSSTKEEFNKALDAAFKKVVKRVNAPGFRKGKLPKAVFNKMYGEESLYQDAVDYLLPPAYQKAVEELELNPLALPEIDVKTISKEEGVVFEATVTVRPNVELGEYKNLSVEKETVEVTDADVDTRIEQILSRQAEWAIKETESAKGDIVVIDFKGYVDGVAFDGGEAKGYELELGSNSFIPGFEDQLVGKVAPADVEVNVKFPEEYQVSELAGKDAKFEVTIHDVKEKQLPELTDEFVKDLTKESASTVAEYKAKLKEEITKEKEELAEKAYSDAVLTKVVENAKINVPAKLVDQEVEGMYSNFKSNLERQGLSVELYEQFTGKKSDELKAEMRDDAERKIKTSFVLDEVSKVENIEVTEEDVNKEINTLADAYSMTAEDVKKNLGSNFDIKSELIIKKTVEFLNENNK</sequence>
<evidence type="ECO:0000256" key="1">
    <source>
        <dbReference type="ARBA" id="ARBA00000971"/>
    </source>
</evidence>
<dbReference type="Pfam" id="PF05697">
    <property type="entry name" value="Trigger_N"/>
    <property type="match status" value="1"/>
</dbReference>
<comment type="catalytic activity">
    <reaction evidence="1 12 13">
        <text>[protein]-peptidylproline (omega=180) = [protein]-peptidylproline (omega=0)</text>
        <dbReference type="Rhea" id="RHEA:16237"/>
        <dbReference type="Rhea" id="RHEA-COMP:10747"/>
        <dbReference type="Rhea" id="RHEA-COMP:10748"/>
        <dbReference type="ChEBI" id="CHEBI:83833"/>
        <dbReference type="ChEBI" id="CHEBI:83834"/>
        <dbReference type="EC" id="5.2.1.8"/>
    </reaction>
</comment>
<dbReference type="PROSITE" id="PS50059">
    <property type="entry name" value="FKBP_PPIASE"/>
    <property type="match status" value="1"/>
</dbReference>
<keyword evidence="8 12" id="KW-0413">Isomerase</keyword>
<dbReference type="PANTHER" id="PTHR30560">
    <property type="entry name" value="TRIGGER FACTOR CHAPERONE AND PEPTIDYL-PROLYL CIS/TRANS ISOMERASE"/>
    <property type="match status" value="1"/>
</dbReference>
<dbReference type="Pfam" id="PF00254">
    <property type="entry name" value="FKBP_C"/>
    <property type="match status" value="1"/>
</dbReference>
<evidence type="ECO:0000256" key="5">
    <source>
        <dbReference type="ARBA" id="ARBA00022618"/>
    </source>
</evidence>
<comment type="domain">
    <text evidence="12">Consists of 3 domains; the N-terminus binds the ribosome, the middle domain has PPIase activity, while the C-terminus has intrinsic chaperone activity on its own.</text>
</comment>
<dbReference type="EMBL" id="JACBYF010000003">
    <property type="protein sequence ID" value="NYS47004.1"/>
    <property type="molecule type" value="Genomic_DNA"/>
</dbReference>
<evidence type="ECO:0000259" key="15">
    <source>
        <dbReference type="PROSITE" id="PS50059"/>
    </source>
</evidence>
<evidence type="ECO:0000313" key="16">
    <source>
        <dbReference type="EMBL" id="NYS47004.1"/>
    </source>
</evidence>
<dbReference type="InterPro" id="IPR008880">
    <property type="entry name" value="Trigger_fac_C"/>
</dbReference>
<dbReference type="InterPro" id="IPR027304">
    <property type="entry name" value="Trigger_fact/SurA_dom_sf"/>
</dbReference>
<name>A0ABX2T0P7_9BACL</name>
<keyword evidence="5 12" id="KW-0132">Cell division</keyword>
<feature type="domain" description="PPIase FKBP-type" evidence="15">
    <location>
        <begin position="161"/>
        <end position="221"/>
    </location>
</feature>
<dbReference type="SUPFAM" id="SSF109998">
    <property type="entry name" value="Triger factor/SurA peptide-binding domain-like"/>
    <property type="match status" value="1"/>
</dbReference>
<keyword evidence="6 12" id="KW-0697">Rotamase</keyword>
<gene>
    <name evidence="12" type="primary">tig</name>
    <name evidence="16" type="ORF">HZY85_02200</name>
</gene>
<dbReference type="PIRSF" id="PIRSF003095">
    <property type="entry name" value="Trigger_factor"/>
    <property type="match status" value="1"/>
</dbReference>
<accession>A0ABX2T0P7</accession>
<dbReference type="Proteomes" id="UP000531840">
    <property type="component" value="Unassembled WGS sequence"/>
</dbReference>
<keyword evidence="17" id="KW-1185">Reference proteome</keyword>
<dbReference type="Gene3D" id="3.10.50.40">
    <property type="match status" value="1"/>
</dbReference>
<dbReference type="HAMAP" id="MF_00303">
    <property type="entry name" value="Trigger_factor_Tig"/>
    <property type="match status" value="1"/>
</dbReference>
<dbReference type="Pfam" id="PF05698">
    <property type="entry name" value="Trigger_C"/>
    <property type="match status" value="1"/>
</dbReference>
<evidence type="ECO:0000256" key="7">
    <source>
        <dbReference type="ARBA" id="ARBA00023186"/>
    </source>
</evidence>
<evidence type="ECO:0000256" key="13">
    <source>
        <dbReference type="PROSITE-ProRule" id="PRU00277"/>
    </source>
</evidence>
<dbReference type="InterPro" id="IPR008881">
    <property type="entry name" value="Trigger_fac_ribosome-bd_bac"/>
</dbReference>
<evidence type="ECO:0000256" key="3">
    <source>
        <dbReference type="ARBA" id="ARBA00013194"/>
    </source>
</evidence>
<dbReference type="SUPFAM" id="SSF54534">
    <property type="entry name" value="FKBP-like"/>
    <property type="match status" value="1"/>
</dbReference>
<evidence type="ECO:0000256" key="11">
    <source>
        <dbReference type="ARBA" id="ARBA00029986"/>
    </source>
</evidence>
<evidence type="ECO:0000256" key="8">
    <source>
        <dbReference type="ARBA" id="ARBA00023235"/>
    </source>
</evidence>